<dbReference type="FunFam" id="4.10.830.10:FF:000002">
    <property type="entry name" value="40S ribosomal protein S29"/>
    <property type="match status" value="1"/>
</dbReference>
<dbReference type="Proteomes" id="UP000271889">
    <property type="component" value="Unassembled WGS sequence"/>
</dbReference>
<protein>
    <recommendedName>
        <fullName evidence="9">Small ribosomal subunit protein uS14</fullName>
    </recommendedName>
    <alternativeName>
        <fullName evidence="10">40S ribosomal protein S29</fullName>
    </alternativeName>
</protein>
<comment type="similarity">
    <text evidence="4">Belongs to the universal ribosomal protein uS14 family.</text>
</comment>
<dbReference type="InterPro" id="IPR043140">
    <property type="entry name" value="Ribosomal_uS14_sf"/>
</dbReference>
<evidence type="ECO:0000256" key="3">
    <source>
        <dbReference type="ARBA" id="ARBA00004514"/>
    </source>
</evidence>
<dbReference type="EMBL" id="UYRV01022778">
    <property type="protein sequence ID" value="VDK72285.1"/>
    <property type="molecule type" value="Genomic_DNA"/>
</dbReference>
<dbReference type="GO" id="GO:0022627">
    <property type="term" value="C:cytosolic small ribosomal subunit"/>
    <property type="evidence" value="ECO:0007669"/>
    <property type="project" value="TreeGrafter"/>
</dbReference>
<dbReference type="PANTHER" id="PTHR12010">
    <property type="entry name" value="40S RIBOSOMAL PROTEIN S29"/>
    <property type="match status" value="1"/>
</dbReference>
<evidence type="ECO:0000256" key="2">
    <source>
        <dbReference type="ARBA" id="ARBA00004427"/>
    </source>
</evidence>
<dbReference type="InterPro" id="IPR018271">
    <property type="entry name" value="Ribosomal_uS14_CS"/>
</dbReference>
<keyword evidence="7" id="KW-0689">Ribosomal protein</keyword>
<dbReference type="AlphaFoldDB" id="A0A3P6SWL4"/>
<dbReference type="OrthoDB" id="10252683at2759"/>
<keyword evidence="12" id="KW-1185">Reference proteome</keyword>
<evidence type="ECO:0000256" key="7">
    <source>
        <dbReference type="ARBA" id="ARBA00022980"/>
    </source>
</evidence>
<evidence type="ECO:0000256" key="8">
    <source>
        <dbReference type="ARBA" id="ARBA00023274"/>
    </source>
</evidence>
<dbReference type="GO" id="GO:0008270">
    <property type="term" value="F:zinc ion binding"/>
    <property type="evidence" value="ECO:0007669"/>
    <property type="project" value="InterPro"/>
</dbReference>
<dbReference type="Gene3D" id="4.10.830.10">
    <property type="entry name" value="30s Ribosomal Protein S14, Chain N"/>
    <property type="match status" value="1"/>
</dbReference>
<dbReference type="PANTHER" id="PTHR12010:SF2">
    <property type="entry name" value="40S RIBOSOMAL PROTEIN S29"/>
    <property type="match status" value="1"/>
</dbReference>
<comment type="subunit">
    <text evidence="5">Component of the 40S small ribosomal subunit.</text>
</comment>
<gene>
    <name evidence="11" type="ORF">CGOC_LOCUS6822</name>
</gene>
<comment type="cofactor">
    <cofactor evidence="1">
        <name>Zn(2+)</name>
        <dbReference type="ChEBI" id="CHEBI:29105"/>
    </cofactor>
</comment>
<dbReference type="GO" id="GO:0002181">
    <property type="term" value="P:cytoplasmic translation"/>
    <property type="evidence" value="ECO:0007669"/>
    <property type="project" value="TreeGrafter"/>
</dbReference>
<reference evidence="11 12" key="1">
    <citation type="submission" date="2018-11" db="EMBL/GenBank/DDBJ databases">
        <authorList>
            <consortium name="Pathogen Informatics"/>
        </authorList>
    </citation>
    <scope>NUCLEOTIDE SEQUENCE [LARGE SCALE GENOMIC DNA]</scope>
</reference>
<dbReference type="Pfam" id="PF00253">
    <property type="entry name" value="Ribosomal_S14"/>
    <property type="match status" value="1"/>
</dbReference>
<evidence type="ECO:0000256" key="1">
    <source>
        <dbReference type="ARBA" id="ARBA00001947"/>
    </source>
</evidence>
<evidence type="ECO:0000256" key="4">
    <source>
        <dbReference type="ARBA" id="ARBA00009083"/>
    </source>
</evidence>
<dbReference type="NCBIfam" id="NF004424">
    <property type="entry name" value="PRK05766.1"/>
    <property type="match status" value="1"/>
</dbReference>
<organism evidence="11 12">
    <name type="scientific">Cylicostephanus goldi</name>
    <name type="common">Nematode worm</name>
    <dbReference type="NCBI Taxonomy" id="71465"/>
    <lineage>
        <taxon>Eukaryota</taxon>
        <taxon>Metazoa</taxon>
        <taxon>Ecdysozoa</taxon>
        <taxon>Nematoda</taxon>
        <taxon>Chromadorea</taxon>
        <taxon>Rhabditida</taxon>
        <taxon>Rhabditina</taxon>
        <taxon>Rhabditomorpha</taxon>
        <taxon>Strongyloidea</taxon>
        <taxon>Strongylidae</taxon>
        <taxon>Cylicostephanus</taxon>
    </lineage>
</organism>
<comment type="subcellular location">
    <subcellularLocation>
        <location evidence="3">Cytoplasm</location>
        <location evidence="3">Cytosol</location>
    </subcellularLocation>
    <subcellularLocation>
        <location evidence="2">Rough endoplasmic reticulum</location>
    </subcellularLocation>
</comment>
<dbReference type="GO" id="GO:0003735">
    <property type="term" value="F:structural constituent of ribosome"/>
    <property type="evidence" value="ECO:0007669"/>
    <property type="project" value="InterPro"/>
</dbReference>
<evidence type="ECO:0000313" key="11">
    <source>
        <dbReference type="EMBL" id="VDK72285.1"/>
    </source>
</evidence>
<evidence type="ECO:0000256" key="6">
    <source>
        <dbReference type="ARBA" id="ARBA00022833"/>
    </source>
</evidence>
<evidence type="ECO:0000313" key="12">
    <source>
        <dbReference type="Proteomes" id="UP000271889"/>
    </source>
</evidence>
<dbReference type="GO" id="GO:0005791">
    <property type="term" value="C:rough endoplasmic reticulum"/>
    <property type="evidence" value="ECO:0007669"/>
    <property type="project" value="UniProtKB-SubCell"/>
</dbReference>
<evidence type="ECO:0000256" key="10">
    <source>
        <dbReference type="ARBA" id="ARBA00035455"/>
    </source>
</evidence>
<dbReference type="PROSITE" id="PS00527">
    <property type="entry name" value="RIBOSOMAL_S14"/>
    <property type="match status" value="1"/>
</dbReference>
<accession>A0A3P6SWL4</accession>
<dbReference type="InterPro" id="IPR001209">
    <property type="entry name" value="Ribosomal_uS14"/>
</dbReference>
<name>A0A3P6SWL4_CYLGO</name>
<evidence type="ECO:0000256" key="5">
    <source>
        <dbReference type="ARBA" id="ARBA00011542"/>
    </source>
</evidence>
<dbReference type="InterPro" id="IPR039744">
    <property type="entry name" value="RIbosomal_uS14_euk_arc"/>
</dbReference>
<keyword evidence="6" id="KW-0862">Zinc</keyword>
<proteinExistence type="inferred from homology"/>
<sequence>MLKHGGSSSVVWFPTRVCSNHHGLIRKYGLDMCRRCFREYAKDIGFKKVRLLFPLEADSHYRQVPCLIGLVSSAKATALI</sequence>
<keyword evidence="8" id="KW-0687">Ribonucleoprotein</keyword>
<evidence type="ECO:0000256" key="9">
    <source>
        <dbReference type="ARBA" id="ARBA00035167"/>
    </source>
</evidence>